<dbReference type="PROSITE" id="PS50835">
    <property type="entry name" value="IG_LIKE"/>
    <property type="match status" value="1"/>
</dbReference>
<feature type="domain" description="Ig-like" evidence="5">
    <location>
        <begin position="408"/>
        <end position="514"/>
    </location>
</feature>
<dbReference type="InterPro" id="IPR036179">
    <property type="entry name" value="Ig-like_dom_sf"/>
</dbReference>
<keyword evidence="7" id="KW-1185">Reference proteome</keyword>
<keyword evidence="2" id="KW-0732">Signal</keyword>
<reference evidence="6" key="1">
    <citation type="submission" date="2023-07" db="EMBL/GenBank/DDBJ databases">
        <authorList>
            <person name="Stuckert A."/>
        </authorList>
    </citation>
    <scope>NUCLEOTIDE SEQUENCE</scope>
</reference>
<evidence type="ECO:0000259" key="5">
    <source>
        <dbReference type="PROSITE" id="PS50835"/>
    </source>
</evidence>
<dbReference type="EMBL" id="CAUEEQ010057465">
    <property type="protein sequence ID" value="CAJ0963393.1"/>
    <property type="molecule type" value="Genomic_DNA"/>
</dbReference>
<dbReference type="SMART" id="SM00408">
    <property type="entry name" value="IGc2"/>
    <property type="match status" value="1"/>
</dbReference>
<dbReference type="Proteomes" id="UP001176940">
    <property type="component" value="Unassembled WGS sequence"/>
</dbReference>
<evidence type="ECO:0000256" key="1">
    <source>
        <dbReference type="ARBA" id="ARBA00022614"/>
    </source>
</evidence>
<dbReference type="InterPro" id="IPR007110">
    <property type="entry name" value="Ig-like_dom"/>
</dbReference>
<evidence type="ECO:0000256" key="4">
    <source>
        <dbReference type="ARBA" id="ARBA00023157"/>
    </source>
</evidence>
<dbReference type="InterPro" id="IPR032675">
    <property type="entry name" value="LRR_dom_sf"/>
</dbReference>
<dbReference type="Gene3D" id="2.60.40.10">
    <property type="entry name" value="Immunoglobulins"/>
    <property type="match status" value="1"/>
</dbReference>
<organism evidence="6 7">
    <name type="scientific">Ranitomeya imitator</name>
    <name type="common">mimic poison frog</name>
    <dbReference type="NCBI Taxonomy" id="111125"/>
    <lineage>
        <taxon>Eukaryota</taxon>
        <taxon>Metazoa</taxon>
        <taxon>Chordata</taxon>
        <taxon>Craniata</taxon>
        <taxon>Vertebrata</taxon>
        <taxon>Euteleostomi</taxon>
        <taxon>Amphibia</taxon>
        <taxon>Batrachia</taxon>
        <taxon>Anura</taxon>
        <taxon>Neobatrachia</taxon>
        <taxon>Hyloidea</taxon>
        <taxon>Dendrobatidae</taxon>
        <taxon>Dendrobatinae</taxon>
        <taxon>Ranitomeya</taxon>
    </lineage>
</organism>
<dbReference type="InterPro" id="IPR013783">
    <property type="entry name" value="Ig-like_fold"/>
</dbReference>
<dbReference type="InterPro" id="IPR003591">
    <property type="entry name" value="Leu-rich_rpt_typical-subtyp"/>
</dbReference>
<dbReference type="SUPFAM" id="SSF52058">
    <property type="entry name" value="L domain-like"/>
    <property type="match status" value="1"/>
</dbReference>
<protein>
    <recommendedName>
        <fullName evidence="5">Ig-like domain-containing protein</fullName>
    </recommendedName>
</protein>
<comment type="caution">
    <text evidence="6">The sequence shown here is derived from an EMBL/GenBank/DDBJ whole genome shotgun (WGS) entry which is preliminary data.</text>
</comment>
<evidence type="ECO:0000256" key="2">
    <source>
        <dbReference type="ARBA" id="ARBA00022729"/>
    </source>
</evidence>
<keyword evidence="3" id="KW-0677">Repeat</keyword>
<sequence>MMNSHKPSNKEELLTLLCQKQCERLVESMPRRMKAVIKNHEFYTLKIRPGTIDGDKTSPVLKMSYNKVKTLHKNTFRSLKSLVRLHMDHNKLEFLSPESFYGLTSLKLVHLEGNELRQLHMDTFVTLRFIQIFKTSSIKVINLSDNLLSSMPKDMFLYLNELDGLYLHGNPWSCDCNLQWITELGQQSKDLIKCKRDRLGTQCPLCSSPKKNQGKSLNEISSQDLTCVKPNIENIYKLKNISSIEEGSFTALSAKDFVAPMGSLIINMTDQSGNEANLACTVQRPTKMAQIMLDRKDEYTAMRTTFSSFLVCDIDYDHIQKLWGILAMYSDSSMKLKRELLLTKTPFIHYKYKQVGSGDDVFTDIDAEIRAEPSWLMQDLITIQLDRTATTLSTLHIRYFTDIYVTIPRSVEYPSRNNWAMIIKNNQTQTEYTAIIGGTVEMDCQVVGEPVPNIEWVLPDGIKIRAPYMSEEGRITITKNGKFILKVADSFDTGVYHCIATNYLDADVLSFRITVISGDVEEEAVNGIELSVNSGDVLYLPCGSYGVPDAYVNWILPDHSILHETSKKQGYFLQWHTKDPSYKTKRQRTF</sequence>
<evidence type="ECO:0000313" key="6">
    <source>
        <dbReference type="EMBL" id="CAJ0963393.1"/>
    </source>
</evidence>
<keyword evidence="1" id="KW-0433">Leucine-rich repeat</keyword>
<gene>
    <name evidence="6" type="ORF">RIMI_LOCUS18648217</name>
</gene>
<dbReference type="InterPro" id="IPR050467">
    <property type="entry name" value="LRFN"/>
</dbReference>
<dbReference type="Pfam" id="PF13855">
    <property type="entry name" value="LRR_8"/>
    <property type="match status" value="1"/>
</dbReference>
<dbReference type="Gene3D" id="3.80.10.10">
    <property type="entry name" value="Ribonuclease Inhibitor"/>
    <property type="match status" value="1"/>
</dbReference>
<dbReference type="SMART" id="SM00409">
    <property type="entry name" value="IG"/>
    <property type="match status" value="1"/>
</dbReference>
<accession>A0ABN9MAQ6</accession>
<proteinExistence type="predicted"/>
<dbReference type="InterPro" id="IPR003598">
    <property type="entry name" value="Ig_sub2"/>
</dbReference>
<evidence type="ECO:0000313" key="7">
    <source>
        <dbReference type="Proteomes" id="UP001176940"/>
    </source>
</evidence>
<dbReference type="SUPFAM" id="SSF48726">
    <property type="entry name" value="Immunoglobulin"/>
    <property type="match status" value="1"/>
</dbReference>
<dbReference type="InterPro" id="IPR013098">
    <property type="entry name" value="Ig_I-set"/>
</dbReference>
<evidence type="ECO:0000256" key="3">
    <source>
        <dbReference type="ARBA" id="ARBA00022737"/>
    </source>
</evidence>
<dbReference type="InterPro" id="IPR003599">
    <property type="entry name" value="Ig_sub"/>
</dbReference>
<dbReference type="SMART" id="SM00369">
    <property type="entry name" value="LRR_TYP"/>
    <property type="match status" value="3"/>
</dbReference>
<dbReference type="InterPro" id="IPR001611">
    <property type="entry name" value="Leu-rich_rpt"/>
</dbReference>
<name>A0ABN9MAQ6_9NEOB</name>
<keyword evidence="4" id="KW-1015">Disulfide bond</keyword>
<dbReference type="PANTHER" id="PTHR45842">
    <property type="entry name" value="SYNAPTIC ADHESION-LIKE MOLECULE SALM"/>
    <property type="match status" value="1"/>
</dbReference>
<dbReference type="Pfam" id="PF07679">
    <property type="entry name" value="I-set"/>
    <property type="match status" value="1"/>
</dbReference>
<dbReference type="PANTHER" id="PTHR45842:SF2">
    <property type="entry name" value="IMMUNOGLOBULIN SUPERFAMILY MEMBER 10"/>
    <property type="match status" value="1"/>
</dbReference>